<dbReference type="InterPro" id="IPR005062">
    <property type="entry name" value="SAC3/GANP/THP3_conserved"/>
</dbReference>
<feature type="region of interest" description="Disordered" evidence="1">
    <location>
        <begin position="232"/>
        <end position="310"/>
    </location>
</feature>
<evidence type="ECO:0000259" key="2">
    <source>
        <dbReference type="Pfam" id="PF03399"/>
    </source>
</evidence>
<dbReference type="InterPro" id="IPR045107">
    <property type="entry name" value="SAC3/GANP/THP3"/>
</dbReference>
<evidence type="ECO:0000313" key="3">
    <source>
        <dbReference type="Proteomes" id="UP000492821"/>
    </source>
</evidence>
<feature type="region of interest" description="Disordered" evidence="1">
    <location>
        <begin position="126"/>
        <end position="164"/>
    </location>
</feature>
<dbReference type="WBParaSite" id="Pan_g13464.t1">
    <property type="protein sequence ID" value="Pan_g13464.t1"/>
    <property type="gene ID" value="Pan_g13464"/>
</dbReference>
<dbReference type="Gene3D" id="1.25.40.990">
    <property type="match status" value="1"/>
</dbReference>
<evidence type="ECO:0000313" key="4">
    <source>
        <dbReference type="WBParaSite" id="Pan_g13464.t1"/>
    </source>
</evidence>
<accession>A0A7E4UVV5</accession>
<reference evidence="4" key="2">
    <citation type="submission" date="2020-10" db="UniProtKB">
        <authorList>
            <consortium name="WormBaseParasite"/>
        </authorList>
    </citation>
    <scope>IDENTIFICATION</scope>
</reference>
<organism evidence="3 4">
    <name type="scientific">Panagrellus redivivus</name>
    <name type="common">Microworm</name>
    <dbReference type="NCBI Taxonomy" id="6233"/>
    <lineage>
        <taxon>Eukaryota</taxon>
        <taxon>Metazoa</taxon>
        <taxon>Ecdysozoa</taxon>
        <taxon>Nematoda</taxon>
        <taxon>Chromadorea</taxon>
        <taxon>Rhabditida</taxon>
        <taxon>Tylenchina</taxon>
        <taxon>Panagrolaimomorpha</taxon>
        <taxon>Panagrolaimoidea</taxon>
        <taxon>Panagrolaimidae</taxon>
        <taxon>Panagrellus</taxon>
    </lineage>
</organism>
<dbReference type="PANTHER" id="PTHR12436:SF4">
    <property type="entry name" value="LEUKOCYTE RECEPTOR CLUSTER MEMBER 8"/>
    <property type="match status" value="1"/>
</dbReference>
<dbReference type="Pfam" id="PF03399">
    <property type="entry name" value="SAC3_GANP"/>
    <property type="match status" value="1"/>
</dbReference>
<name>A0A7E4UVV5_PANRE</name>
<protein>
    <submittedName>
        <fullName evidence="4">SAC3_GANP domain-containing protein</fullName>
    </submittedName>
</protein>
<dbReference type="PANTHER" id="PTHR12436">
    <property type="entry name" value="80 KDA MCM3-ASSOCIATED PROTEIN"/>
    <property type="match status" value="1"/>
</dbReference>
<evidence type="ECO:0000256" key="1">
    <source>
        <dbReference type="SAM" id="MobiDB-lite"/>
    </source>
</evidence>
<reference evidence="3" key="1">
    <citation type="journal article" date="2013" name="Genetics">
        <title>The draft genome and transcriptome of Panagrellus redivivus are shaped by the harsh demands of a free-living lifestyle.</title>
        <authorList>
            <person name="Srinivasan J."/>
            <person name="Dillman A.R."/>
            <person name="Macchietto M.G."/>
            <person name="Heikkinen L."/>
            <person name="Lakso M."/>
            <person name="Fracchia K.M."/>
            <person name="Antoshechkin I."/>
            <person name="Mortazavi A."/>
            <person name="Wong G."/>
            <person name="Sternberg P.W."/>
        </authorList>
    </citation>
    <scope>NUCLEOTIDE SEQUENCE [LARGE SCALE GENOMIC DNA]</scope>
    <source>
        <strain evidence="3">MT8872</strain>
    </source>
</reference>
<proteinExistence type="predicted"/>
<sequence length="681" mass="76599">MTEDSNSQPSAEGNPYWAAAQERLRSAGVGVTHAAPKPAPSAYPYAAPIYPYPYAAYTPVAMPQASTPAAYNWYSTPAAPPPPPPPSFVPNRLPVPPRPQPRGANVPFNYNQIRPIRGQQRFNMNFNAAPTRPTSNPFSQPSTNNAQDDDLGDPNGGFYLRGKHPPSLKTYVKRALEHPKNPSDMRKCEDYLYGKIEPLILSGAVFAVKWDLEPLPHEKNYQLTTAWTPASVMKGKGPPPKETKASKFGNSSPFKNGKGPDILLSKPRKGKDRAPQLEGPIFARGPSAAAAAASTSTNGKKRKNKGAGNDAASSFFDHDAYFDSKRSRLAGDVGAAGAKYGTNHSDNWLEDWVAERRVRGSSSSGTLSRLQVLSFSEKPYRRAKAHLPPFDGSRLARTFPRVLRSMGQGIVNEYFDRNLDRFNPDDCEEVIGQSRELEKKYFRLTKKPDAAEIRPLHVLHDAFRRLQNIARQDPSKYKYICDQLRSIRQDLTVQKIRDHFTVAVYEYHARITLENKDLSEFNQCQSQLRHLYADLPGCKNAFEFTAYRLLYYIHTQDEQDILSLLNDLTPEARASPTIKYAIEVHDAYLKGSYIRLFKLFENAPRMCGNVMALFLERARRRFFSMIRVSFRPKIDVDVLIRWFNFDSARDFCEYMLTQGVSVKPGEKTEPPSWPANPPAAS</sequence>
<keyword evidence="3" id="KW-1185">Reference proteome</keyword>
<feature type="compositionally biased region" description="Low complexity" evidence="1">
    <location>
        <begin position="287"/>
        <end position="298"/>
    </location>
</feature>
<feature type="domain" description="SAC3/GANP/THP3 conserved" evidence="2">
    <location>
        <begin position="439"/>
        <end position="655"/>
    </location>
</feature>
<feature type="compositionally biased region" description="Pro residues" evidence="1">
    <location>
        <begin position="84"/>
        <end position="100"/>
    </location>
</feature>
<feature type="compositionally biased region" description="Polar residues" evidence="1">
    <location>
        <begin position="126"/>
        <end position="146"/>
    </location>
</feature>
<dbReference type="Proteomes" id="UP000492821">
    <property type="component" value="Unassembled WGS sequence"/>
</dbReference>
<dbReference type="AlphaFoldDB" id="A0A7E4UVV5"/>
<dbReference type="GO" id="GO:0005634">
    <property type="term" value="C:nucleus"/>
    <property type="evidence" value="ECO:0007669"/>
    <property type="project" value="TreeGrafter"/>
</dbReference>
<feature type="region of interest" description="Disordered" evidence="1">
    <location>
        <begin position="84"/>
        <end position="106"/>
    </location>
</feature>